<evidence type="ECO:0000256" key="1">
    <source>
        <dbReference type="ARBA" id="ARBA00023002"/>
    </source>
</evidence>
<keyword evidence="4" id="KW-1185">Reference proteome</keyword>
<dbReference type="EMBL" id="MU864942">
    <property type="protein sequence ID" value="KAK4465135.1"/>
    <property type="molecule type" value="Genomic_DNA"/>
</dbReference>
<protein>
    <submittedName>
        <fullName evidence="3">Uncharacterized protein</fullName>
    </submittedName>
</protein>
<evidence type="ECO:0000256" key="2">
    <source>
        <dbReference type="SAM" id="MobiDB-lite"/>
    </source>
</evidence>
<organism evidence="3 4">
    <name type="scientific">Cladorrhinum samala</name>
    <dbReference type="NCBI Taxonomy" id="585594"/>
    <lineage>
        <taxon>Eukaryota</taxon>
        <taxon>Fungi</taxon>
        <taxon>Dikarya</taxon>
        <taxon>Ascomycota</taxon>
        <taxon>Pezizomycotina</taxon>
        <taxon>Sordariomycetes</taxon>
        <taxon>Sordariomycetidae</taxon>
        <taxon>Sordariales</taxon>
        <taxon>Podosporaceae</taxon>
        <taxon>Cladorrhinum</taxon>
    </lineage>
</organism>
<proteinExistence type="predicted"/>
<sequence length="275" mass="29591">MPLEKAVVMPLAMCTAAYGLFHPGLLGLEQLRPRPDSGRYRDSSPERAAPGDGEGKKVVIVTGGSSSVGGQGVQLARLAGYDVVSTASPKNFDYVLGLGAWRVFDYASGTLAEEIFEAVRGRDLVGVCAIGDGSVEVGIKVLRWHELDGKKTGGPVVQTRKVVADAGGMPAVDDYLGTYWGMARMVGVMLWSRLRIAAVAWWSGVRVSFIDTKESADPDGVSAHLFEEFLPDALREGLYVPTPEPWVMGKGLESIQEALDRQRKGVSRQKIVVTL</sequence>
<comment type="caution">
    <text evidence="3">The sequence shown here is derived from an EMBL/GenBank/DDBJ whole genome shotgun (WGS) entry which is preliminary data.</text>
</comment>
<dbReference type="InterPro" id="IPR047122">
    <property type="entry name" value="Trans-enoyl_RdTase-like"/>
</dbReference>
<dbReference type="Gene3D" id="3.90.180.10">
    <property type="entry name" value="Medium-chain alcohol dehydrogenases, catalytic domain"/>
    <property type="match status" value="1"/>
</dbReference>
<dbReference type="AlphaFoldDB" id="A0AAV9HYS5"/>
<dbReference type="PANTHER" id="PTHR45348">
    <property type="entry name" value="HYPOTHETICAL OXIDOREDUCTASE (EUROFUNG)"/>
    <property type="match status" value="1"/>
</dbReference>
<reference evidence="3" key="2">
    <citation type="submission" date="2023-06" db="EMBL/GenBank/DDBJ databases">
        <authorList>
            <consortium name="Lawrence Berkeley National Laboratory"/>
            <person name="Mondo S.J."/>
            <person name="Hensen N."/>
            <person name="Bonometti L."/>
            <person name="Westerberg I."/>
            <person name="Brannstrom I.O."/>
            <person name="Guillou S."/>
            <person name="Cros-Aarteil S."/>
            <person name="Calhoun S."/>
            <person name="Haridas S."/>
            <person name="Kuo A."/>
            <person name="Pangilinan J."/>
            <person name="Riley R."/>
            <person name="Labutti K."/>
            <person name="Andreopoulos B."/>
            <person name="Lipzen A."/>
            <person name="Chen C."/>
            <person name="Yanf M."/>
            <person name="Daum C."/>
            <person name="Ng V."/>
            <person name="Clum A."/>
            <person name="Steindorff A."/>
            <person name="Ohm R."/>
            <person name="Martin F."/>
            <person name="Silar P."/>
            <person name="Natvig D."/>
            <person name="Lalanne C."/>
            <person name="Gautier V."/>
            <person name="Ament-Velasquez S.L."/>
            <person name="Kruys A."/>
            <person name="Hutchinson M.I."/>
            <person name="Powell A.J."/>
            <person name="Barry K."/>
            <person name="Miller A.N."/>
            <person name="Grigoriev I.V."/>
            <person name="Debuchy R."/>
            <person name="Gladieux P."/>
            <person name="Thoren M.H."/>
            <person name="Johannesson H."/>
        </authorList>
    </citation>
    <scope>NUCLEOTIDE SEQUENCE</scope>
    <source>
        <strain evidence="3">PSN324</strain>
    </source>
</reference>
<name>A0AAV9HYS5_9PEZI</name>
<evidence type="ECO:0000313" key="3">
    <source>
        <dbReference type="EMBL" id="KAK4465135.1"/>
    </source>
</evidence>
<feature type="region of interest" description="Disordered" evidence="2">
    <location>
        <begin position="32"/>
        <end position="56"/>
    </location>
</feature>
<keyword evidence="1" id="KW-0560">Oxidoreductase</keyword>
<reference evidence="3" key="1">
    <citation type="journal article" date="2023" name="Mol. Phylogenet. Evol.">
        <title>Genome-scale phylogeny and comparative genomics of the fungal order Sordariales.</title>
        <authorList>
            <person name="Hensen N."/>
            <person name="Bonometti L."/>
            <person name="Westerberg I."/>
            <person name="Brannstrom I.O."/>
            <person name="Guillou S."/>
            <person name="Cros-Aarteil S."/>
            <person name="Calhoun S."/>
            <person name="Haridas S."/>
            <person name="Kuo A."/>
            <person name="Mondo S."/>
            <person name="Pangilinan J."/>
            <person name="Riley R."/>
            <person name="LaButti K."/>
            <person name="Andreopoulos B."/>
            <person name="Lipzen A."/>
            <person name="Chen C."/>
            <person name="Yan M."/>
            <person name="Daum C."/>
            <person name="Ng V."/>
            <person name="Clum A."/>
            <person name="Steindorff A."/>
            <person name="Ohm R.A."/>
            <person name="Martin F."/>
            <person name="Silar P."/>
            <person name="Natvig D.O."/>
            <person name="Lalanne C."/>
            <person name="Gautier V."/>
            <person name="Ament-Velasquez S.L."/>
            <person name="Kruys A."/>
            <person name="Hutchinson M.I."/>
            <person name="Powell A.J."/>
            <person name="Barry K."/>
            <person name="Miller A.N."/>
            <person name="Grigoriev I.V."/>
            <person name="Debuchy R."/>
            <person name="Gladieux P."/>
            <person name="Hiltunen Thoren M."/>
            <person name="Johannesson H."/>
        </authorList>
    </citation>
    <scope>NUCLEOTIDE SEQUENCE</scope>
    <source>
        <strain evidence="3">PSN324</strain>
    </source>
</reference>
<feature type="compositionally biased region" description="Basic and acidic residues" evidence="2">
    <location>
        <begin position="32"/>
        <end position="45"/>
    </location>
</feature>
<dbReference type="PANTHER" id="PTHR45348:SF2">
    <property type="entry name" value="ZINC-TYPE ALCOHOL DEHYDROGENASE-LIKE PROTEIN C2E1P3.01"/>
    <property type="match status" value="1"/>
</dbReference>
<dbReference type="InterPro" id="IPR036291">
    <property type="entry name" value="NAD(P)-bd_dom_sf"/>
</dbReference>
<dbReference type="GO" id="GO:0016651">
    <property type="term" value="F:oxidoreductase activity, acting on NAD(P)H"/>
    <property type="evidence" value="ECO:0007669"/>
    <property type="project" value="InterPro"/>
</dbReference>
<gene>
    <name evidence="3" type="ORF">QBC42DRAFT_262129</name>
</gene>
<evidence type="ECO:0000313" key="4">
    <source>
        <dbReference type="Proteomes" id="UP001321749"/>
    </source>
</evidence>
<accession>A0AAV9HYS5</accession>
<dbReference type="Proteomes" id="UP001321749">
    <property type="component" value="Unassembled WGS sequence"/>
</dbReference>
<dbReference type="Gene3D" id="3.40.50.720">
    <property type="entry name" value="NAD(P)-binding Rossmann-like Domain"/>
    <property type="match status" value="1"/>
</dbReference>
<dbReference type="SUPFAM" id="SSF51735">
    <property type="entry name" value="NAD(P)-binding Rossmann-fold domains"/>
    <property type="match status" value="1"/>
</dbReference>